<accession>A0AAD5WD99</accession>
<dbReference type="EMBL" id="JAHQIW010005497">
    <property type="protein sequence ID" value="KAJ1366246.1"/>
    <property type="molecule type" value="Genomic_DNA"/>
</dbReference>
<dbReference type="AlphaFoldDB" id="A0AAD5WD99"/>
<organism evidence="1 2">
    <name type="scientific">Parelaphostrongylus tenuis</name>
    <name type="common">Meningeal worm</name>
    <dbReference type="NCBI Taxonomy" id="148309"/>
    <lineage>
        <taxon>Eukaryota</taxon>
        <taxon>Metazoa</taxon>
        <taxon>Ecdysozoa</taxon>
        <taxon>Nematoda</taxon>
        <taxon>Chromadorea</taxon>
        <taxon>Rhabditida</taxon>
        <taxon>Rhabditina</taxon>
        <taxon>Rhabditomorpha</taxon>
        <taxon>Strongyloidea</taxon>
        <taxon>Metastrongylidae</taxon>
        <taxon>Parelaphostrongylus</taxon>
    </lineage>
</organism>
<name>A0AAD5WD99_PARTN</name>
<comment type="caution">
    <text evidence="1">The sequence shown here is derived from an EMBL/GenBank/DDBJ whole genome shotgun (WGS) entry which is preliminary data.</text>
</comment>
<dbReference type="Proteomes" id="UP001196413">
    <property type="component" value="Unassembled WGS sequence"/>
</dbReference>
<gene>
    <name evidence="1" type="ORF">KIN20_026857</name>
</gene>
<keyword evidence="2" id="KW-1185">Reference proteome</keyword>
<evidence type="ECO:0000313" key="1">
    <source>
        <dbReference type="EMBL" id="KAJ1366246.1"/>
    </source>
</evidence>
<evidence type="ECO:0000313" key="2">
    <source>
        <dbReference type="Proteomes" id="UP001196413"/>
    </source>
</evidence>
<protein>
    <submittedName>
        <fullName evidence="1">Uncharacterized protein</fullName>
    </submittedName>
</protein>
<proteinExistence type="predicted"/>
<reference evidence="1" key="1">
    <citation type="submission" date="2021-06" db="EMBL/GenBank/DDBJ databases">
        <title>Parelaphostrongylus tenuis whole genome reference sequence.</title>
        <authorList>
            <person name="Garwood T.J."/>
            <person name="Larsen P.A."/>
            <person name="Fountain-Jones N.M."/>
            <person name="Garbe J.R."/>
            <person name="Macchietto M.G."/>
            <person name="Kania S.A."/>
            <person name="Gerhold R.W."/>
            <person name="Richards J.E."/>
            <person name="Wolf T.M."/>
        </authorList>
    </citation>
    <scope>NUCLEOTIDE SEQUENCE</scope>
    <source>
        <strain evidence="1">MNPRO001-30</strain>
        <tissue evidence="1">Meninges</tissue>
    </source>
</reference>
<sequence length="50" mass="5861">MPTFCGYIVVPLIHSPFDKIIMQYTMEQEYDRLNIRKKVTEKAAAMRLLG</sequence>